<proteinExistence type="predicted"/>
<feature type="region of interest" description="Disordered" evidence="6">
    <location>
        <begin position="1"/>
        <end position="175"/>
    </location>
</feature>
<keyword evidence="3 5" id="KW-0863">Zinc-finger</keyword>
<evidence type="ECO:0000256" key="1">
    <source>
        <dbReference type="ARBA" id="ARBA00022723"/>
    </source>
</evidence>
<feature type="domain" description="AN1-type" evidence="7">
    <location>
        <begin position="216"/>
        <end position="264"/>
    </location>
</feature>
<feature type="compositionally biased region" description="Basic and acidic residues" evidence="6">
    <location>
        <begin position="68"/>
        <end position="82"/>
    </location>
</feature>
<dbReference type="PROSITE" id="PS51039">
    <property type="entry name" value="ZF_AN1"/>
    <property type="match status" value="2"/>
</dbReference>
<dbReference type="SUPFAM" id="SSF118310">
    <property type="entry name" value="AN1-like Zinc finger"/>
    <property type="match status" value="2"/>
</dbReference>
<evidence type="ECO:0000256" key="2">
    <source>
        <dbReference type="ARBA" id="ARBA00022737"/>
    </source>
</evidence>
<dbReference type="InterPro" id="IPR035896">
    <property type="entry name" value="AN1-like_Znf"/>
</dbReference>
<feature type="domain" description="AN1-type" evidence="7">
    <location>
        <begin position="321"/>
        <end position="369"/>
    </location>
</feature>
<evidence type="ECO:0000313" key="8">
    <source>
        <dbReference type="EMBL" id="KAJ6229732.1"/>
    </source>
</evidence>
<sequence length="387" mass="45940">MNNFDPFKKSKTNSQTTKIKKLKHTEEQKEKNNQNQLFDPFQKPNNEQKTNTTFDPFQKSKTNPQTTKTKELKHTEDVKEKNNQNQSFDPFQKPNDEQKTNTTFDPFKQSKANSQTTKTKETKKEQNGFNSKFIQKPKKEEEQDDLTKQLKRRQRRRKGHKRVNSGSSSEQGDEEIIKEILKKKKEKQEKSEQEFDYFKRHISDLDKFGQKGEDLMGLGIHCAEKSCHKLDFLPFTCDLCKQQFCQEHWQAEDHDCKLKERSEKRIYICPICNNELQVEKGQDPNRVVDSHISNNCKTGIRKKRQIPKIQKKPQYKIYTGKTRFYHCSVNKCKQKEKMELKCIQCGLGFCLRHRNPISHNCKGKKPKPARKKEFRNKKKKSRTFLKK</sequence>
<dbReference type="PANTHER" id="PTHR14677">
    <property type="entry name" value="ARSENITE INDUCUBLE RNA ASSOCIATED PROTEIN AIP-1-RELATED"/>
    <property type="match status" value="1"/>
</dbReference>
<protein>
    <submittedName>
        <fullName evidence="8">Zinc finger protein</fullName>
    </submittedName>
</protein>
<feature type="compositionally biased region" description="Basic and acidic residues" evidence="6">
    <location>
        <begin position="137"/>
        <end position="148"/>
    </location>
</feature>
<dbReference type="Proteomes" id="UP001150062">
    <property type="component" value="Unassembled WGS sequence"/>
</dbReference>
<organism evidence="8 9">
    <name type="scientific">Anaeramoeba flamelloides</name>
    <dbReference type="NCBI Taxonomy" id="1746091"/>
    <lineage>
        <taxon>Eukaryota</taxon>
        <taxon>Metamonada</taxon>
        <taxon>Anaeramoebidae</taxon>
        <taxon>Anaeramoeba</taxon>
    </lineage>
</organism>
<dbReference type="EMBL" id="JAOAOG010000318">
    <property type="protein sequence ID" value="KAJ6229732.1"/>
    <property type="molecule type" value="Genomic_DNA"/>
</dbReference>
<dbReference type="Pfam" id="PF01428">
    <property type="entry name" value="zf-AN1"/>
    <property type="match status" value="2"/>
</dbReference>
<name>A0ABQ8XAV6_9EUKA</name>
<dbReference type="SMART" id="SM00154">
    <property type="entry name" value="ZnF_AN1"/>
    <property type="match status" value="2"/>
</dbReference>
<feature type="compositionally biased region" description="Polar residues" evidence="6">
    <location>
        <begin position="33"/>
        <end position="67"/>
    </location>
</feature>
<evidence type="ECO:0000256" key="6">
    <source>
        <dbReference type="SAM" id="MobiDB-lite"/>
    </source>
</evidence>
<feature type="region of interest" description="Disordered" evidence="6">
    <location>
        <begin position="361"/>
        <end position="387"/>
    </location>
</feature>
<feature type="compositionally biased region" description="Polar residues" evidence="6">
    <location>
        <begin position="100"/>
        <end position="115"/>
    </location>
</feature>
<gene>
    <name evidence="8" type="ORF">M0813_07515</name>
</gene>
<evidence type="ECO:0000256" key="3">
    <source>
        <dbReference type="ARBA" id="ARBA00022771"/>
    </source>
</evidence>
<dbReference type="Gene3D" id="4.10.1110.10">
    <property type="entry name" value="AN1-like Zinc finger"/>
    <property type="match status" value="2"/>
</dbReference>
<feature type="compositionally biased region" description="Basic residues" evidence="6">
    <location>
        <begin position="149"/>
        <end position="163"/>
    </location>
</feature>
<reference evidence="8" key="1">
    <citation type="submission" date="2022-08" db="EMBL/GenBank/DDBJ databases">
        <title>Novel sulfate-reducing endosymbionts in the free-living metamonad Anaeramoeba.</title>
        <authorList>
            <person name="Jerlstrom-Hultqvist J."/>
            <person name="Cepicka I."/>
            <person name="Gallot-Lavallee L."/>
            <person name="Salas-Leiva D."/>
            <person name="Curtis B.A."/>
            <person name="Zahonova K."/>
            <person name="Pipaliya S."/>
            <person name="Dacks J."/>
            <person name="Roger A.J."/>
        </authorList>
    </citation>
    <scope>NUCLEOTIDE SEQUENCE</scope>
    <source>
        <strain evidence="8">Schooner1</strain>
    </source>
</reference>
<keyword evidence="9" id="KW-1185">Reference proteome</keyword>
<evidence type="ECO:0000256" key="4">
    <source>
        <dbReference type="ARBA" id="ARBA00022833"/>
    </source>
</evidence>
<evidence type="ECO:0000256" key="5">
    <source>
        <dbReference type="PROSITE-ProRule" id="PRU00449"/>
    </source>
</evidence>
<keyword evidence="2" id="KW-0677">Repeat</keyword>
<evidence type="ECO:0000313" key="9">
    <source>
        <dbReference type="Proteomes" id="UP001150062"/>
    </source>
</evidence>
<comment type="caution">
    <text evidence="8">The sequence shown here is derived from an EMBL/GenBank/DDBJ whole genome shotgun (WGS) entry which is preliminary data.</text>
</comment>
<dbReference type="PANTHER" id="PTHR14677:SF20">
    <property type="entry name" value="ZINC FINGER AN1-TYPE CONTAINING 2A-RELATED"/>
    <property type="match status" value="1"/>
</dbReference>
<dbReference type="InterPro" id="IPR057357">
    <property type="entry name" value="Znf-C2H2_ZFAND2A/B"/>
</dbReference>
<dbReference type="InterPro" id="IPR000058">
    <property type="entry name" value="Znf_AN1"/>
</dbReference>
<accession>A0ABQ8XAV6</accession>
<keyword evidence="1" id="KW-0479">Metal-binding</keyword>
<dbReference type="Pfam" id="PF25403">
    <property type="entry name" value="zf-C2H2_ZFAND2"/>
    <property type="match status" value="1"/>
</dbReference>
<keyword evidence="4" id="KW-0862">Zinc</keyword>
<evidence type="ECO:0000259" key="7">
    <source>
        <dbReference type="PROSITE" id="PS51039"/>
    </source>
</evidence>